<organism evidence="3 4">
    <name type="scientific">Caproiciproducens faecalis</name>
    <dbReference type="NCBI Taxonomy" id="2820301"/>
    <lineage>
        <taxon>Bacteria</taxon>
        <taxon>Bacillati</taxon>
        <taxon>Bacillota</taxon>
        <taxon>Clostridia</taxon>
        <taxon>Eubacteriales</taxon>
        <taxon>Acutalibacteraceae</taxon>
        <taxon>Caproiciproducens</taxon>
    </lineage>
</organism>
<feature type="transmembrane region" description="Helical" evidence="1">
    <location>
        <begin position="40"/>
        <end position="56"/>
    </location>
</feature>
<protein>
    <submittedName>
        <fullName evidence="3">Sporulation protein</fullName>
    </submittedName>
</protein>
<keyword evidence="1" id="KW-0812">Transmembrane</keyword>
<dbReference type="EMBL" id="JAGFNZ010000001">
    <property type="protein sequence ID" value="MBW7571647.1"/>
    <property type="molecule type" value="Genomic_DNA"/>
</dbReference>
<keyword evidence="2" id="KW-0732">Signal</keyword>
<keyword evidence="4" id="KW-1185">Reference proteome</keyword>
<feature type="transmembrane region" description="Helical" evidence="1">
    <location>
        <begin position="188"/>
        <end position="214"/>
    </location>
</feature>
<dbReference type="PROSITE" id="PS51257">
    <property type="entry name" value="PROKAR_LIPOPROTEIN"/>
    <property type="match status" value="1"/>
</dbReference>
<reference evidence="3 4" key="1">
    <citation type="submission" date="2021-03" db="EMBL/GenBank/DDBJ databases">
        <title>Caproiciproducens sp. nov. isolated from feces of cow.</title>
        <authorList>
            <person name="Choi J.-Y."/>
        </authorList>
    </citation>
    <scope>NUCLEOTIDE SEQUENCE [LARGE SCALE GENOMIC DNA]</scope>
    <source>
        <strain evidence="3 4">AGMB10547</strain>
    </source>
</reference>
<evidence type="ECO:0000256" key="1">
    <source>
        <dbReference type="SAM" id="Phobius"/>
    </source>
</evidence>
<dbReference type="Proteomes" id="UP000719942">
    <property type="component" value="Unassembled WGS sequence"/>
</dbReference>
<dbReference type="RefSeq" id="WP_219964043.1">
    <property type="nucleotide sequence ID" value="NZ_JAGFNZ010000001.1"/>
</dbReference>
<feature type="chain" id="PRO_5045324892" evidence="2">
    <location>
        <begin position="29"/>
        <end position="353"/>
    </location>
</feature>
<feature type="transmembrane region" description="Helical" evidence="1">
    <location>
        <begin position="145"/>
        <end position="167"/>
    </location>
</feature>
<evidence type="ECO:0000313" key="4">
    <source>
        <dbReference type="Proteomes" id="UP000719942"/>
    </source>
</evidence>
<sequence length="353" mass="37164">MRIKQGLLLTATFLAACLLLVFPAPATAGAKNGIGYCLQILVPSLYPFMVLSVFVVKSGLSEKIGRVFEAPCRAVLKLPGSSAASILMSAVGGYPTGARSIAALYENGSISENQASRMLCFCVNSGPAFVITAVGIGFLHNGRSGVILLVSQLAASLILSVMCSIGAEDEFPSARAVKKRVKNRAADALILSAADAARAMINMCCFVILFAAFLNLLRQWVTEPRAGAALSALLEVTGGCSDLAKLKVPLWAVSLAIGWGGICVHFQVLSAVSGIRVNLLRFMLFRLLHGVTAAVLTWALLRVFPEDVEVFSTTTQQLAGGFSGSVPAAAALIALCAALIFSLPREKLEMKEQ</sequence>
<proteinExistence type="predicted"/>
<evidence type="ECO:0000313" key="3">
    <source>
        <dbReference type="EMBL" id="MBW7571647.1"/>
    </source>
</evidence>
<keyword evidence="1" id="KW-0472">Membrane</keyword>
<accession>A0ABS7DK33</accession>
<feature type="transmembrane region" description="Helical" evidence="1">
    <location>
        <begin position="284"/>
        <end position="304"/>
    </location>
</feature>
<name>A0ABS7DK33_9FIRM</name>
<feature type="transmembrane region" description="Helical" evidence="1">
    <location>
        <begin position="324"/>
        <end position="343"/>
    </location>
</feature>
<feature type="transmembrane region" description="Helical" evidence="1">
    <location>
        <begin position="251"/>
        <end position="272"/>
    </location>
</feature>
<comment type="caution">
    <text evidence="3">The sequence shown here is derived from an EMBL/GenBank/DDBJ whole genome shotgun (WGS) entry which is preliminary data.</text>
</comment>
<feature type="transmembrane region" description="Helical" evidence="1">
    <location>
        <begin position="118"/>
        <end position="139"/>
    </location>
</feature>
<gene>
    <name evidence="3" type="ORF">J5W02_02370</name>
</gene>
<keyword evidence="1" id="KW-1133">Transmembrane helix</keyword>
<evidence type="ECO:0000256" key="2">
    <source>
        <dbReference type="SAM" id="SignalP"/>
    </source>
</evidence>
<feature type="signal peptide" evidence="2">
    <location>
        <begin position="1"/>
        <end position="28"/>
    </location>
</feature>